<organism evidence="2 3">
    <name type="scientific">Candidatus Electronema aureum</name>
    <dbReference type="NCBI Taxonomy" id="2005002"/>
    <lineage>
        <taxon>Bacteria</taxon>
        <taxon>Pseudomonadati</taxon>
        <taxon>Thermodesulfobacteriota</taxon>
        <taxon>Desulfobulbia</taxon>
        <taxon>Desulfobulbales</taxon>
        <taxon>Desulfobulbaceae</taxon>
        <taxon>Candidatus Electronema</taxon>
    </lineage>
</organism>
<feature type="compositionally biased region" description="Polar residues" evidence="1">
    <location>
        <begin position="18"/>
        <end position="32"/>
    </location>
</feature>
<evidence type="ECO:0000313" key="3">
    <source>
        <dbReference type="Proteomes" id="UP000316238"/>
    </source>
</evidence>
<dbReference type="AlphaFoldDB" id="A0A521G164"/>
<protein>
    <submittedName>
        <fullName evidence="2">Uncharacterized protein</fullName>
    </submittedName>
</protein>
<dbReference type="InterPro" id="IPR016024">
    <property type="entry name" value="ARM-type_fold"/>
</dbReference>
<sequence>MSDNSFSDASKYGKKSADQSCTTDSEDLSVTNRDSENDSIEQNINADESVKPLSEEEGLNAAKSFLDGNEEVREDKEFATFLRYLVKFSKKARELGIEGLFSTTTIYNQGGNHFSGCDVGAQNIVGHNQKIGSAIHGDDSGKHIEERSDSSIEEIFDEHENVKDRSFMIALAVLEGCNYRYVLNTSRQLQSILQPKEKTENDLDIRVNEKKRSTWLKEIRAYLSDGEESTECGQGQIDIVSFQCQEDSSTLLRYIWHEYDAYADALLQWLYELGEHSSADVRSRAAGIAGQLAIYEFRPVREKIFLPWAKSEKQSLQRLTALALSIVASYDENEKIAQQAFNILHHWSGLKNSFRLNSTAIVAYGHYIGLLFPQQALDNLKIIAQSGDGRLFSDIAQAVVKLFDIGEKVSERNLIILNTLKEWIKQHPKTSLHKLSLIIFWRLMRKSNFANNVQRPVLLLFSKEEKQVTSSIVFLIRNSLNIPLTSDLTIQAIRSWVDFVDKQQEFYEIIAIIIFNIAKTEGEKRRICSYLSIWSRTSNIAVRLLDLMKRSS</sequence>
<name>A0A521G164_9BACT</name>
<dbReference type="SUPFAM" id="SSF48371">
    <property type="entry name" value="ARM repeat"/>
    <property type="match status" value="1"/>
</dbReference>
<evidence type="ECO:0000313" key="2">
    <source>
        <dbReference type="EMBL" id="TAA74770.1"/>
    </source>
</evidence>
<dbReference type="EMBL" id="NQJD01000017">
    <property type="protein sequence ID" value="TAA74770.1"/>
    <property type="molecule type" value="Genomic_DNA"/>
</dbReference>
<proteinExistence type="predicted"/>
<reference evidence="2" key="1">
    <citation type="submission" date="2017-07" db="EMBL/GenBank/DDBJ databases">
        <title>The cable genome - Insights into the physiology and evolution of filamentous bacteria capable of sulfide oxidation via long distance electron transfer.</title>
        <authorList>
            <person name="Thorup C."/>
            <person name="Bjerg J.T."/>
            <person name="Schreiber L."/>
            <person name="Nielsen L.P."/>
            <person name="Kjeldsen K.U."/>
            <person name="Boesen T."/>
            <person name="Boggild A."/>
            <person name="Meysman F."/>
            <person name="Geelhoed J."/>
            <person name="Schramm A."/>
        </authorList>
    </citation>
    <scope>NUCLEOTIDE SEQUENCE [LARGE SCALE GENOMIC DNA]</scope>
    <source>
        <strain evidence="2">GS</strain>
    </source>
</reference>
<evidence type="ECO:0000256" key="1">
    <source>
        <dbReference type="SAM" id="MobiDB-lite"/>
    </source>
</evidence>
<feature type="region of interest" description="Disordered" evidence="1">
    <location>
        <begin position="1"/>
        <end position="55"/>
    </location>
</feature>
<keyword evidence="3" id="KW-1185">Reference proteome</keyword>
<dbReference type="Proteomes" id="UP000316238">
    <property type="component" value="Unassembled WGS sequence"/>
</dbReference>
<accession>A0A521G164</accession>
<comment type="caution">
    <text evidence="2">The sequence shown here is derived from an EMBL/GenBank/DDBJ whole genome shotgun (WGS) entry which is preliminary data.</text>
</comment>
<gene>
    <name evidence="2" type="ORF">CDV28_1174</name>
</gene>